<dbReference type="EMBL" id="CP002408">
    <property type="protein sequence ID" value="AFU59052.1"/>
    <property type="molecule type" value="Genomic_DNA"/>
</dbReference>
<dbReference type="PRINTS" id="PR00340">
    <property type="entry name" value="PIIGLNB"/>
</dbReference>
<keyword evidence="2" id="KW-1185">Reference proteome</keyword>
<dbReference type="InParanoid" id="K0IKM9"/>
<dbReference type="STRING" id="1237085.Ngar_c21210"/>
<dbReference type="HOGENOM" id="CLU_082268_0_0_2"/>
<dbReference type="PANTHER" id="PTHR30115">
    <property type="entry name" value="NITROGEN REGULATORY PROTEIN P-II"/>
    <property type="match status" value="1"/>
</dbReference>
<dbReference type="PROSITE" id="PS51343">
    <property type="entry name" value="PII_GLNB_DOM"/>
    <property type="match status" value="1"/>
</dbReference>
<dbReference type="InterPro" id="IPR015867">
    <property type="entry name" value="N-reg_PII/ATP_PRibTrfase_C"/>
</dbReference>
<dbReference type="GO" id="GO:0030234">
    <property type="term" value="F:enzyme regulator activity"/>
    <property type="evidence" value="ECO:0007669"/>
    <property type="project" value="InterPro"/>
</dbReference>
<reference evidence="1 2" key="1">
    <citation type="journal article" date="2012" name="Environ. Microbiol.">
        <title>The genome of the ammonia-oxidizing Candidatus Nitrososphaera gargensis: insights into metabolic versatility and environmental adaptations.</title>
        <authorList>
            <person name="Spang A."/>
            <person name="Poehlein A."/>
            <person name="Offre P."/>
            <person name="Zumbragel S."/>
            <person name="Haider S."/>
            <person name="Rychlik N."/>
            <person name="Nowka B."/>
            <person name="Schmeisser C."/>
            <person name="Lebedeva E.V."/>
            <person name="Rattei T."/>
            <person name="Bohm C."/>
            <person name="Schmid M."/>
            <person name="Galushko A."/>
            <person name="Hatzenpichler R."/>
            <person name="Weinmaier T."/>
            <person name="Daniel R."/>
            <person name="Schleper C."/>
            <person name="Spieck E."/>
            <person name="Streit W."/>
            <person name="Wagner M."/>
        </authorList>
    </citation>
    <scope>NUCLEOTIDE SEQUENCE [LARGE SCALE GENOMIC DNA]</scope>
    <source>
        <strain evidence="2">Ga9.2</strain>
    </source>
</reference>
<accession>K0IKM9</accession>
<name>K0IKM9_NITGG</name>
<dbReference type="Proteomes" id="UP000008037">
    <property type="component" value="Chromosome"/>
</dbReference>
<dbReference type="AlphaFoldDB" id="K0IKM9"/>
<evidence type="ECO:0000313" key="1">
    <source>
        <dbReference type="EMBL" id="AFU59052.1"/>
    </source>
</evidence>
<evidence type="ECO:0000313" key="2">
    <source>
        <dbReference type="Proteomes" id="UP000008037"/>
    </source>
</evidence>
<dbReference type="SUPFAM" id="SSF54913">
    <property type="entry name" value="GlnB-like"/>
    <property type="match status" value="1"/>
</dbReference>
<organism evidence="1 2">
    <name type="scientific">Nitrososphaera gargensis (strain Ga9.2)</name>
    <dbReference type="NCBI Taxonomy" id="1237085"/>
    <lineage>
        <taxon>Archaea</taxon>
        <taxon>Nitrososphaerota</taxon>
        <taxon>Nitrososphaeria</taxon>
        <taxon>Nitrososphaerales</taxon>
        <taxon>Nitrososphaeraceae</taxon>
        <taxon>Nitrososphaera</taxon>
    </lineage>
</organism>
<gene>
    <name evidence="1" type="ordered locus">Ngar_c21210</name>
</gene>
<proteinExistence type="predicted"/>
<protein>
    <submittedName>
        <fullName evidence="1">Putative nitrogen regulatory protein P-II</fullName>
    </submittedName>
</protein>
<dbReference type="InterPro" id="IPR002187">
    <property type="entry name" value="N-reg_PII"/>
</dbReference>
<dbReference type="GO" id="GO:0005524">
    <property type="term" value="F:ATP binding"/>
    <property type="evidence" value="ECO:0007669"/>
    <property type="project" value="TreeGrafter"/>
</dbReference>
<dbReference type="SMART" id="SM00938">
    <property type="entry name" value="P-II"/>
    <property type="match status" value="1"/>
</dbReference>
<dbReference type="Pfam" id="PF00543">
    <property type="entry name" value="P-II"/>
    <property type="match status" value="1"/>
</dbReference>
<dbReference type="Gene3D" id="3.30.70.120">
    <property type="match status" value="1"/>
</dbReference>
<dbReference type="PANTHER" id="PTHR30115:SF11">
    <property type="entry name" value="NITROGEN REGULATORY PROTEIN P-II HOMOLOG"/>
    <property type="match status" value="1"/>
</dbReference>
<dbReference type="GO" id="GO:0005829">
    <property type="term" value="C:cytosol"/>
    <property type="evidence" value="ECO:0007669"/>
    <property type="project" value="TreeGrafter"/>
</dbReference>
<dbReference type="InterPro" id="IPR011322">
    <property type="entry name" value="N-reg_PII-like_a/b"/>
</dbReference>
<dbReference type="GO" id="GO:0006808">
    <property type="term" value="P:regulation of nitrogen utilization"/>
    <property type="evidence" value="ECO:0007669"/>
    <property type="project" value="InterPro"/>
</dbReference>
<dbReference type="BioCyc" id="CNIT1237085:G1324-2119-MONOMER"/>
<dbReference type="KEGG" id="nga:Ngar_c21210"/>
<sequence length="165" mass="18463">MESCWPDNSILNAKARSDGIFFNSSSQRALAALFGEGGDNNNLWVMMRNISRMKKVEAIVRAERMPIVKEKLRQMGIGGMTISTVSGWSKQRELHLQWRGQPVAYDLLPRVKFEIVVPDEQTDKVVQTVIESARTGEHGDGVVFVSTIEQAFNIATLDKGEKVII</sequence>